<dbReference type="Proteomes" id="UP000620874">
    <property type="component" value="Unassembled WGS sequence"/>
</dbReference>
<accession>A0ABR8YBQ9</accession>
<evidence type="ECO:0000313" key="2">
    <source>
        <dbReference type="Proteomes" id="UP000620874"/>
    </source>
</evidence>
<gene>
    <name evidence="1" type="ORF">H9625_14420</name>
</gene>
<evidence type="ECO:0000313" key="1">
    <source>
        <dbReference type="EMBL" id="MBD8041612.1"/>
    </source>
</evidence>
<dbReference type="EMBL" id="JACSPP010000059">
    <property type="protein sequence ID" value="MBD8041612.1"/>
    <property type="molecule type" value="Genomic_DNA"/>
</dbReference>
<comment type="caution">
    <text evidence="1">The sequence shown here is derived from an EMBL/GenBank/DDBJ whole genome shotgun (WGS) entry which is preliminary data.</text>
</comment>
<name>A0ABR8YBQ9_9BACT</name>
<protein>
    <submittedName>
        <fullName evidence="1">Uncharacterized protein</fullName>
    </submittedName>
</protein>
<reference evidence="1 2" key="1">
    <citation type="submission" date="2020-08" db="EMBL/GenBank/DDBJ databases">
        <title>A Genomic Blueprint of the Chicken Gut Microbiome.</title>
        <authorList>
            <person name="Gilroy R."/>
            <person name="Ravi A."/>
            <person name="Getino M."/>
            <person name="Pursley I."/>
            <person name="Horton D.L."/>
            <person name="Alikhan N.-F."/>
            <person name="Baker D."/>
            <person name="Gharbi K."/>
            <person name="Hall N."/>
            <person name="Watson M."/>
            <person name="Adriaenssens E.M."/>
            <person name="Foster-Nyarko E."/>
            <person name="Jarju S."/>
            <person name="Secka A."/>
            <person name="Antonio M."/>
            <person name="Oren A."/>
            <person name="Chaudhuri R."/>
            <person name="La Ragione R.M."/>
            <person name="Hildebrand F."/>
            <person name="Pallen M.J."/>
        </authorList>
    </citation>
    <scope>NUCLEOTIDE SEQUENCE [LARGE SCALE GENOMIC DNA]</scope>
    <source>
        <strain evidence="1 2">Sa1CVN1</strain>
    </source>
</reference>
<keyword evidence="2" id="KW-1185">Reference proteome</keyword>
<proteinExistence type="predicted"/>
<dbReference type="RefSeq" id="WP_087247121.1">
    <property type="nucleotide sequence ID" value="NZ_JACSPP010000059.1"/>
</dbReference>
<organism evidence="1 2">
    <name type="scientific">Phocaeicola intestinalis</name>
    <dbReference type="NCBI Taxonomy" id="2762212"/>
    <lineage>
        <taxon>Bacteria</taxon>
        <taxon>Pseudomonadati</taxon>
        <taxon>Bacteroidota</taxon>
        <taxon>Bacteroidia</taxon>
        <taxon>Bacteroidales</taxon>
        <taxon>Bacteroidaceae</taxon>
        <taxon>Phocaeicola</taxon>
    </lineage>
</organism>
<sequence length="163" mass="18562">MRTFLQTTAGGTFIAGEAMTFVVRKDYAEYIFKAGKGFYGIVNFLFNGKNEVMLFAGWGTFFKRITNHADVNKLLQMLEKPCPQVIDLMTCKSDYSLVTLSNNEMGIRKTINTSTSRSLIEIMGDPIVVEEARNLVNYCLKLFREIHDHCPFPGWKQGLKEDL</sequence>